<accession>A0A1I1N0Z0</accession>
<keyword evidence="1" id="KW-0472">Membrane</keyword>
<evidence type="ECO:0000313" key="2">
    <source>
        <dbReference type="EMBL" id="SFC91364.1"/>
    </source>
</evidence>
<gene>
    <name evidence="2" type="ORF">SAMN05660831_00062</name>
</gene>
<keyword evidence="1" id="KW-1133">Transmembrane helix</keyword>
<dbReference type="OrthoDB" id="9128627at2"/>
<name>A0A1I1N0Z0_9GAMM</name>
<dbReference type="STRING" id="1123397.SAMN05660831_00062"/>
<reference evidence="2 3" key="1">
    <citation type="submission" date="2016-10" db="EMBL/GenBank/DDBJ databases">
        <authorList>
            <person name="de Groot N.N."/>
        </authorList>
    </citation>
    <scope>NUCLEOTIDE SEQUENCE [LARGE SCALE GENOMIC DNA]</scope>
    <source>
        <strain evidence="2 3">HL3</strain>
    </source>
</reference>
<evidence type="ECO:0000313" key="3">
    <source>
        <dbReference type="Proteomes" id="UP000198611"/>
    </source>
</evidence>
<dbReference type="Pfam" id="PF14348">
    <property type="entry name" value="DtrJ-like"/>
    <property type="match status" value="1"/>
</dbReference>
<dbReference type="Proteomes" id="UP000198611">
    <property type="component" value="Unassembled WGS sequence"/>
</dbReference>
<dbReference type="EMBL" id="FOMJ01000001">
    <property type="protein sequence ID" value="SFC91364.1"/>
    <property type="molecule type" value="Genomic_DNA"/>
</dbReference>
<dbReference type="InterPro" id="IPR022266">
    <property type="entry name" value="DtrJ-like"/>
</dbReference>
<feature type="transmembrane region" description="Helical" evidence="1">
    <location>
        <begin position="14"/>
        <end position="32"/>
    </location>
</feature>
<sequence length="218" mass="24637">MASGEGAGLPKSRLVWFVVFLLVQMLVVGVLVPSDFLVRQVQLEREQTAQWFGETMAEELVEATNDRFNRWFVETGIVEAVRYHLVPTQEERAAEPEMDGIAETIFPFVETRLEVFWTVLYQSLQRAQLIAIWAPYMLPIWLPAIWHGFAVRRVKQLSYGYAAPNRFHAAALVLAFLLTLVPAYLMAPLAIPPSVVPLWGFAVAWAGVVIVANLQKQL</sequence>
<feature type="transmembrane region" description="Helical" evidence="1">
    <location>
        <begin position="127"/>
        <end position="146"/>
    </location>
</feature>
<evidence type="ECO:0008006" key="4">
    <source>
        <dbReference type="Google" id="ProtNLM"/>
    </source>
</evidence>
<proteinExistence type="predicted"/>
<protein>
    <recommendedName>
        <fullName evidence="4">DUF4400 domain-containing protein</fullName>
    </recommendedName>
</protein>
<feature type="transmembrane region" description="Helical" evidence="1">
    <location>
        <begin position="167"/>
        <end position="190"/>
    </location>
</feature>
<organism evidence="2 3">
    <name type="scientific">Thiohalospira halophila DSM 15071</name>
    <dbReference type="NCBI Taxonomy" id="1123397"/>
    <lineage>
        <taxon>Bacteria</taxon>
        <taxon>Pseudomonadati</taxon>
        <taxon>Pseudomonadota</taxon>
        <taxon>Gammaproteobacteria</taxon>
        <taxon>Thiohalospirales</taxon>
        <taxon>Thiohalospiraceae</taxon>
        <taxon>Thiohalospira</taxon>
    </lineage>
</organism>
<feature type="transmembrane region" description="Helical" evidence="1">
    <location>
        <begin position="196"/>
        <end position="214"/>
    </location>
</feature>
<dbReference type="RefSeq" id="WP_093426766.1">
    <property type="nucleotide sequence ID" value="NZ_FOMJ01000001.1"/>
</dbReference>
<keyword evidence="3" id="KW-1185">Reference proteome</keyword>
<evidence type="ECO:0000256" key="1">
    <source>
        <dbReference type="SAM" id="Phobius"/>
    </source>
</evidence>
<keyword evidence="1" id="KW-0812">Transmembrane</keyword>
<dbReference type="AlphaFoldDB" id="A0A1I1N0Z0"/>